<evidence type="ECO:0000313" key="3">
    <source>
        <dbReference type="Proteomes" id="UP000253772"/>
    </source>
</evidence>
<sequence length="133" mass="14503">MRHLARRHSWIAGFLLILFLSVQLATAAYACTMGMNSTDEHPSMEATMSCADMAEQDAAQNDGQKALCMSHCQANAKHADHATPQIPAFIPFLVSIVVEPPVLDNAPMLAERAQSQPRAPPPPHAILHCCFRT</sequence>
<dbReference type="Proteomes" id="UP000253772">
    <property type="component" value="Chromosome c2"/>
</dbReference>
<name>A0A482IVI3_9BURK</name>
<feature type="signal peptide" evidence="1">
    <location>
        <begin position="1"/>
        <end position="27"/>
    </location>
</feature>
<organism evidence="2 3">
    <name type="scientific">Cupriavidus metallidurans</name>
    <dbReference type="NCBI Taxonomy" id="119219"/>
    <lineage>
        <taxon>Bacteria</taxon>
        <taxon>Pseudomonadati</taxon>
        <taxon>Pseudomonadota</taxon>
        <taxon>Betaproteobacteria</taxon>
        <taxon>Burkholderiales</taxon>
        <taxon>Burkholderiaceae</taxon>
        <taxon>Cupriavidus</taxon>
    </lineage>
</organism>
<protein>
    <submittedName>
        <fullName evidence="2">Copper resistance protein</fullName>
    </submittedName>
</protein>
<proteinExistence type="predicted"/>
<feature type="chain" id="PRO_5019838075" evidence="1">
    <location>
        <begin position="28"/>
        <end position="133"/>
    </location>
</feature>
<gene>
    <name evidence="2" type="ORF">DDF84_025225</name>
</gene>
<evidence type="ECO:0000313" key="2">
    <source>
        <dbReference type="EMBL" id="QBP12958.1"/>
    </source>
</evidence>
<dbReference type="EMBL" id="CP037901">
    <property type="protein sequence ID" value="QBP12958.1"/>
    <property type="molecule type" value="Genomic_DNA"/>
</dbReference>
<dbReference type="PROSITE" id="PS51257">
    <property type="entry name" value="PROKAR_LIPOPROTEIN"/>
    <property type="match status" value="1"/>
</dbReference>
<accession>A0A482IVI3</accession>
<keyword evidence="1" id="KW-0732">Signal</keyword>
<evidence type="ECO:0000256" key="1">
    <source>
        <dbReference type="SAM" id="SignalP"/>
    </source>
</evidence>
<dbReference type="AlphaFoldDB" id="A0A482IVI3"/>
<dbReference type="OrthoDB" id="8964905at2"/>
<dbReference type="RefSeq" id="WP_017512624.1">
    <property type="nucleotide sequence ID" value="NZ_CP037901.1"/>
</dbReference>
<reference evidence="2 3" key="1">
    <citation type="submission" date="2019-03" db="EMBL/GenBank/DDBJ databases">
        <title>Comparative insights into the high quality Complete genome sequence of highly metal resistant Cupriavidus metallidurans strain BS1 isolated from a gold-copper mine.</title>
        <authorList>
            <person name="Mazhar H.S."/>
            <person name="Rensing C."/>
        </authorList>
    </citation>
    <scope>NUCLEOTIDE SEQUENCE [LARGE SCALE GENOMIC DNA]</scope>
    <source>
        <strain evidence="2 3">BS1</strain>
    </source>
</reference>